<dbReference type="EMBL" id="ASAD01000007">
    <property type="protein sequence ID" value="EON93161.1"/>
    <property type="molecule type" value="Genomic_DNA"/>
</dbReference>
<dbReference type="eggNOG" id="ENOG502ZCT4">
    <property type="taxonomic scope" value="Bacteria"/>
</dbReference>
<evidence type="ECO:0000313" key="2">
    <source>
        <dbReference type="Proteomes" id="UP000016540"/>
    </source>
</evidence>
<accession>R8B3L4</accession>
<protein>
    <submittedName>
        <fullName evidence="1">Uncharacterized protein</fullName>
    </submittedName>
</protein>
<name>R8B3L4_9GAMM</name>
<gene>
    <name evidence="1" type="ORF">MARLIPOL_03975</name>
</gene>
<dbReference type="AlphaFoldDB" id="R8B3L4"/>
<proteinExistence type="predicted"/>
<evidence type="ECO:0000313" key="1">
    <source>
        <dbReference type="EMBL" id="EON93161.1"/>
    </source>
</evidence>
<reference evidence="1 2" key="1">
    <citation type="journal article" date="2013" name="Genome Announc.">
        <title>Draft Genome Sequence of the Moderately Halophilic Bacterium Marinobacter lipolyticus Strain SM19.</title>
        <authorList>
            <person name="Papke R.T."/>
            <person name="de la Haba R.R."/>
            <person name="Infante-Dominguez C."/>
            <person name="Perez D."/>
            <person name="Sanchez-Porro C."/>
            <person name="Lapierre P."/>
            <person name="Ventosa A."/>
        </authorList>
    </citation>
    <scope>NUCLEOTIDE SEQUENCE [LARGE SCALE GENOMIC DNA]</scope>
    <source>
        <strain evidence="1 2">SM19</strain>
    </source>
</reference>
<keyword evidence="2" id="KW-1185">Reference proteome</keyword>
<dbReference type="PATRIC" id="fig|1318628.3.peg.790"/>
<organism evidence="1 2">
    <name type="scientific">Marinobacter lipolyticus SM19</name>
    <dbReference type="NCBI Taxonomy" id="1318628"/>
    <lineage>
        <taxon>Bacteria</taxon>
        <taxon>Pseudomonadati</taxon>
        <taxon>Pseudomonadota</taxon>
        <taxon>Gammaproteobacteria</taxon>
        <taxon>Pseudomonadales</taxon>
        <taxon>Marinobacteraceae</taxon>
        <taxon>Marinobacter</taxon>
    </lineage>
</organism>
<dbReference type="STRING" id="1318628.MARLIPOL_03975"/>
<dbReference type="Proteomes" id="UP000016540">
    <property type="component" value="Unassembled WGS sequence"/>
</dbReference>
<comment type="caution">
    <text evidence="1">The sequence shown here is derived from an EMBL/GenBank/DDBJ whole genome shotgun (WGS) entry which is preliminary data.</text>
</comment>
<dbReference type="HOGENOM" id="CLU_1101822_0_0_6"/>
<sequence>MQISRHINHTGRQHIKRTEVQIELLEDRDTPEFRVNLKLDRSKLPPDADIYIEAYHRNTSQRFEFGTVAAPIPPDHLKLDQIDLSGPTLFRVKVVDNSEHIGRLIASAEGLSPRAEDGENNESLMIFRSAPDMGNLTWKMSFEDQKPVLCINNKIPEAKSQLLENPFFQALILPAAFREVLFFIYMNDDLQEEEGWQSDWVRFANKIAPEELLDDEDPDRVVGWVNDVVSAFSNQHHLCHHLITRMEEQAHG</sequence>